<accession>G0HEM0</accession>
<dbReference type="Proteomes" id="UP000006659">
    <property type="component" value="Chromosome"/>
</dbReference>
<dbReference type="InterPro" id="IPR029058">
    <property type="entry name" value="AB_hydrolase_fold"/>
</dbReference>
<dbReference type="Pfam" id="PF12697">
    <property type="entry name" value="Abhydrolase_6"/>
    <property type="match status" value="1"/>
</dbReference>
<dbReference type="STRING" id="858619.CVAR_1652"/>
<feature type="domain" description="AB hydrolase-1" evidence="1">
    <location>
        <begin position="97"/>
        <end position="370"/>
    </location>
</feature>
<gene>
    <name evidence="2" type="ordered locus">CVAR_1652</name>
</gene>
<evidence type="ECO:0000313" key="3">
    <source>
        <dbReference type="Proteomes" id="UP000006659"/>
    </source>
</evidence>
<dbReference type="EMBL" id="CP002917">
    <property type="protein sequence ID" value="AEK37006.1"/>
    <property type="molecule type" value="Genomic_DNA"/>
</dbReference>
<dbReference type="GO" id="GO:0003824">
    <property type="term" value="F:catalytic activity"/>
    <property type="evidence" value="ECO:0007669"/>
    <property type="project" value="UniProtKB-ARBA"/>
</dbReference>
<dbReference type="eggNOG" id="COG2267">
    <property type="taxonomic scope" value="Bacteria"/>
</dbReference>
<evidence type="ECO:0000259" key="1">
    <source>
        <dbReference type="Pfam" id="PF12697"/>
    </source>
</evidence>
<dbReference type="InterPro" id="IPR000073">
    <property type="entry name" value="AB_hydrolase_1"/>
</dbReference>
<dbReference type="AlphaFoldDB" id="G0HEM0"/>
<dbReference type="SUPFAM" id="SSF53474">
    <property type="entry name" value="alpha/beta-Hydrolases"/>
    <property type="match status" value="1"/>
</dbReference>
<evidence type="ECO:0000313" key="2">
    <source>
        <dbReference type="EMBL" id="AEK37006.1"/>
    </source>
</evidence>
<dbReference type="HOGENOM" id="CLU_051796_0_0_11"/>
<proteinExistence type="predicted"/>
<dbReference type="KEGG" id="cva:CVAR_1652"/>
<dbReference type="Gene3D" id="3.40.50.1820">
    <property type="entry name" value="alpha/beta hydrolase"/>
    <property type="match status" value="1"/>
</dbReference>
<protein>
    <recommendedName>
        <fullName evidence="1">AB hydrolase-1 domain-containing protein</fullName>
    </recommendedName>
</protein>
<reference evidence="2 3" key="1">
    <citation type="journal article" date="2011" name="BMC Genomics">
        <title>Complete genome sequence of Corynebacterium variabile DSM 44702 isolated from the surface of smear-ripened cheeses and insights into cheese ripening and flavor generation.</title>
        <authorList>
            <person name="Schroeder J."/>
            <person name="Maus I."/>
            <person name="Trost E."/>
            <person name="Tauch A."/>
        </authorList>
    </citation>
    <scope>NUCLEOTIDE SEQUENCE [LARGE SCALE GENOMIC DNA]</scope>
    <source>
        <strain evidence="3">DSM 44702 / JCM 12073 / NCIMB 30131</strain>
    </source>
</reference>
<name>G0HEM0_CORVD</name>
<organism evidence="2 3">
    <name type="scientific">Corynebacterium variabile (strain DSM 44702 / CIP 107183 / JCM 12073 / NCIMB 30131)</name>
    <name type="common">Corynebacterium mooreparkense</name>
    <dbReference type="NCBI Taxonomy" id="858619"/>
    <lineage>
        <taxon>Bacteria</taxon>
        <taxon>Bacillati</taxon>
        <taxon>Actinomycetota</taxon>
        <taxon>Actinomycetes</taxon>
        <taxon>Mycobacteriales</taxon>
        <taxon>Corynebacteriaceae</taxon>
        <taxon>Corynebacterium</taxon>
    </lineage>
</organism>
<sequence>MTCHVHHRGPFCRVAWPPVTDLNLASVLSQPMGTSIHDLDFVPDLLGEGYEQTTVELGDDPDGEAPGTPVVTTLVRYRPSGEDAGSDAAYAGRPAMLLVHGMTDFFFQTHVAEHFDALGYAVYGIDLRKCGRSHRPGQTWHHVTSQAIYDEDLSVALSLLGAGHPSVVPVGHSTGGLDVTMFVARLHAAARRGDAARGVLHGVIDAVVLNSPWLDLQFDGFTNFVIRQVFPKVAKVAPAWHVPGGINPTYGRTLHVEEFGEWDYDREYKPLLPRPKQVSWLVGVSREIDKLHTGRFSTGVPTLLLCSDADSPGRSTKATDGVEVPEEIAFLTDTILKPSQMRDAAHLVDPDCVVVTVPGAMHDVFLSRPEVRETAFQAVDAFLG</sequence>